<dbReference type="InterPro" id="IPR029058">
    <property type="entry name" value="AB_hydrolase_fold"/>
</dbReference>
<dbReference type="RefSeq" id="WP_344124300.1">
    <property type="nucleotide sequence ID" value="NZ_BAAABW010000042.1"/>
</dbReference>
<comment type="caution">
    <text evidence="3">The sequence shown here is derived from an EMBL/GenBank/DDBJ whole genome shotgun (WGS) entry which is preliminary data.</text>
</comment>
<organism evidence="3 4">
    <name type="scientific">Streptomyces blastmyceticus</name>
    <dbReference type="NCBI Taxonomy" id="68180"/>
    <lineage>
        <taxon>Bacteria</taxon>
        <taxon>Bacillati</taxon>
        <taxon>Actinomycetota</taxon>
        <taxon>Actinomycetes</taxon>
        <taxon>Kitasatosporales</taxon>
        <taxon>Streptomycetaceae</taxon>
        <taxon>Streptomyces</taxon>
    </lineage>
</organism>
<evidence type="ECO:0000313" key="3">
    <source>
        <dbReference type="EMBL" id="GAA0380736.1"/>
    </source>
</evidence>
<feature type="domain" description="Thioesterase" evidence="2">
    <location>
        <begin position="26"/>
        <end position="229"/>
    </location>
</feature>
<evidence type="ECO:0000313" key="4">
    <source>
        <dbReference type="Proteomes" id="UP001500063"/>
    </source>
</evidence>
<sequence>MRALDDGSLWDLDPAAGAAASAQTALLLLPGAGGSAMDFALWPRHLARRFRVLAGHYGGTAADASVTGTAEALAEQVTRHVPQPLVVLGHSFGALIGYELAWRLQELRQPAVALYASAAFSPPQYSEIDLGVGTMTAETIVGLARDIGIPLPEEDRMHHEALRSARYALSLIDAYRYGSRPRPLDYPVTVLTARDDRVIPPSSAGRWAAMSRHPLISHSFPGGHDYLLHSIAPVARVLLAAHP</sequence>
<reference evidence="3 4" key="1">
    <citation type="journal article" date="2019" name="Int. J. Syst. Evol. Microbiol.">
        <title>The Global Catalogue of Microorganisms (GCM) 10K type strain sequencing project: providing services to taxonomists for standard genome sequencing and annotation.</title>
        <authorList>
            <consortium name="The Broad Institute Genomics Platform"/>
            <consortium name="The Broad Institute Genome Sequencing Center for Infectious Disease"/>
            <person name="Wu L."/>
            <person name="Ma J."/>
        </authorList>
    </citation>
    <scope>NUCLEOTIDE SEQUENCE [LARGE SCALE GENOMIC DNA]</scope>
    <source>
        <strain evidence="3 4">JCM 4565</strain>
    </source>
</reference>
<dbReference type="Gene3D" id="3.40.50.1820">
    <property type="entry name" value="alpha/beta hydrolase"/>
    <property type="match status" value="1"/>
</dbReference>
<dbReference type="PANTHER" id="PTHR11487:SF0">
    <property type="entry name" value="S-ACYL FATTY ACID SYNTHASE THIOESTERASE, MEDIUM CHAIN"/>
    <property type="match status" value="1"/>
</dbReference>
<dbReference type="SUPFAM" id="SSF53474">
    <property type="entry name" value="alpha/beta-Hydrolases"/>
    <property type="match status" value="1"/>
</dbReference>
<evidence type="ECO:0000256" key="1">
    <source>
        <dbReference type="ARBA" id="ARBA00007169"/>
    </source>
</evidence>
<dbReference type="InterPro" id="IPR001031">
    <property type="entry name" value="Thioesterase"/>
</dbReference>
<dbReference type="Pfam" id="PF00975">
    <property type="entry name" value="Thioesterase"/>
    <property type="match status" value="1"/>
</dbReference>
<dbReference type="InterPro" id="IPR012223">
    <property type="entry name" value="TEII"/>
</dbReference>
<dbReference type="GO" id="GO:0016787">
    <property type="term" value="F:hydrolase activity"/>
    <property type="evidence" value="ECO:0007669"/>
    <property type="project" value="UniProtKB-KW"/>
</dbReference>
<protein>
    <submittedName>
        <fullName evidence="3">Alpha/beta fold hydrolase</fullName>
    </submittedName>
</protein>
<dbReference type="PANTHER" id="PTHR11487">
    <property type="entry name" value="THIOESTERASE"/>
    <property type="match status" value="1"/>
</dbReference>
<name>A0ABN0Y299_9ACTN</name>
<dbReference type="EMBL" id="BAAABW010000042">
    <property type="protein sequence ID" value="GAA0380736.1"/>
    <property type="molecule type" value="Genomic_DNA"/>
</dbReference>
<dbReference type="Proteomes" id="UP001500063">
    <property type="component" value="Unassembled WGS sequence"/>
</dbReference>
<comment type="similarity">
    <text evidence="1">Belongs to the thioesterase family.</text>
</comment>
<keyword evidence="3" id="KW-0378">Hydrolase</keyword>
<accession>A0ABN0Y299</accession>
<keyword evidence="4" id="KW-1185">Reference proteome</keyword>
<gene>
    <name evidence="3" type="ORF">GCM10010319_68980</name>
</gene>
<evidence type="ECO:0000259" key="2">
    <source>
        <dbReference type="Pfam" id="PF00975"/>
    </source>
</evidence>
<proteinExistence type="inferred from homology"/>